<evidence type="ECO:0000256" key="11">
    <source>
        <dbReference type="ARBA" id="ARBA00047928"/>
    </source>
</evidence>
<evidence type="ECO:0000256" key="2">
    <source>
        <dbReference type="ARBA" id="ARBA00005184"/>
    </source>
</evidence>
<dbReference type="EMBL" id="OX459121">
    <property type="protein sequence ID" value="CAI9103452.1"/>
    <property type="molecule type" value="Genomic_DNA"/>
</dbReference>
<evidence type="ECO:0000256" key="5">
    <source>
        <dbReference type="ARBA" id="ARBA00013229"/>
    </source>
</evidence>
<keyword evidence="10" id="KW-0961">Cell wall biogenesis/degradation</keyword>
<dbReference type="SUPFAM" id="SSF101148">
    <property type="entry name" value="Plant invertase/pectin methylesterase inhibitor"/>
    <property type="match status" value="1"/>
</dbReference>
<reference evidence="15" key="1">
    <citation type="submission" date="2023-03" db="EMBL/GenBank/DDBJ databases">
        <authorList>
            <person name="Julca I."/>
        </authorList>
    </citation>
    <scope>NUCLEOTIDE SEQUENCE</scope>
</reference>
<evidence type="ECO:0000313" key="15">
    <source>
        <dbReference type="EMBL" id="CAI9103452.1"/>
    </source>
</evidence>
<evidence type="ECO:0000256" key="10">
    <source>
        <dbReference type="ARBA" id="ARBA00023316"/>
    </source>
</evidence>
<dbReference type="Gene3D" id="1.20.140.40">
    <property type="entry name" value="Invertase/pectin methylesterase inhibitor family protein"/>
    <property type="match status" value="1"/>
</dbReference>
<comment type="pathway">
    <text evidence="2 13">Glycan metabolism; pectin degradation; 2-dehydro-3-deoxy-D-gluconate from pectin: step 1/5.</text>
</comment>
<dbReference type="CDD" id="cd15798">
    <property type="entry name" value="PMEI-like_3"/>
    <property type="match status" value="1"/>
</dbReference>
<accession>A0AAV1D9W6</accession>
<dbReference type="SUPFAM" id="SSF51126">
    <property type="entry name" value="Pectin lyase-like"/>
    <property type="match status" value="1"/>
</dbReference>
<dbReference type="FunFam" id="2.160.20.10:FF:000001">
    <property type="entry name" value="Pectinesterase"/>
    <property type="match status" value="1"/>
</dbReference>
<dbReference type="InterPro" id="IPR035513">
    <property type="entry name" value="Invertase/methylesterase_inhib"/>
</dbReference>
<protein>
    <recommendedName>
        <fullName evidence="5 13">Pectinesterase</fullName>
        <ecNumber evidence="5 13">3.1.1.11</ecNumber>
    </recommendedName>
</protein>
<comment type="subcellular location">
    <subcellularLocation>
        <location evidence="1">Secreted</location>
        <location evidence="1">Cell wall</location>
    </subcellularLocation>
</comment>
<dbReference type="Pfam" id="PF01095">
    <property type="entry name" value="Pectinesterase"/>
    <property type="match status" value="1"/>
</dbReference>
<keyword evidence="13" id="KW-0732">Signal</keyword>
<evidence type="ECO:0000259" key="14">
    <source>
        <dbReference type="SMART" id="SM00856"/>
    </source>
</evidence>
<dbReference type="InterPro" id="IPR033131">
    <property type="entry name" value="Pectinesterase_Asp_AS"/>
</dbReference>
<dbReference type="GO" id="GO:0004857">
    <property type="term" value="F:enzyme inhibitor activity"/>
    <property type="evidence" value="ECO:0007669"/>
    <property type="project" value="InterPro"/>
</dbReference>
<dbReference type="Gene3D" id="2.160.20.10">
    <property type="entry name" value="Single-stranded right-handed beta-helix, Pectin lyase-like"/>
    <property type="match status" value="1"/>
</dbReference>
<evidence type="ECO:0000256" key="8">
    <source>
        <dbReference type="ARBA" id="ARBA00022801"/>
    </source>
</evidence>
<dbReference type="EC" id="3.1.1.11" evidence="5 13"/>
<organism evidence="15 16">
    <name type="scientific">Oldenlandia corymbosa var. corymbosa</name>
    <dbReference type="NCBI Taxonomy" id="529605"/>
    <lineage>
        <taxon>Eukaryota</taxon>
        <taxon>Viridiplantae</taxon>
        <taxon>Streptophyta</taxon>
        <taxon>Embryophyta</taxon>
        <taxon>Tracheophyta</taxon>
        <taxon>Spermatophyta</taxon>
        <taxon>Magnoliopsida</taxon>
        <taxon>eudicotyledons</taxon>
        <taxon>Gunneridae</taxon>
        <taxon>Pentapetalae</taxon>
        <taxon>asterids</taxon>
        <taxon>lamiids</taxon>
        <taxon>Gentianales</taxon>
        <taxon>Rubiaceae</taxon>
        <taxon>Rubioideae</taxon>
        <taxon>Spermacoceae</taxon>
        <taxon>Hedyotis-Oldenlandia complex</taxon>
        <taxon>Oldenlandia</taxon>
    </lineage>
</organism>
<dbReference type="InterPro" id="IPR006501">
    <property type="entry name" value="Pectinesterase_inhib_dom"/>
</dbReference>
<feature type="chain" id="PRO_5043096181" description="Pectinesterase" evidence="13">
    <location>
        <begin position="33"/>
        <end position="548"/>
    </location>
</feature>
<dbReference type="InterPro" id="IPR011050">
    <property type="entry name" value="Pectin_lyase_fold/virulence"/>
</dbReference>
<name>A0AAV1D9W6_OLDCO</name>
<comment type="similarity">
    <text evidence="3">In the N-terminal section; belongs to the PMEI family.</text>
</comment>
<evidence type="ECO:0000256" key="7">
    <source>
        <dbReference type="ARBA" id="ARBA00022525"/>
    </source>
</evidence>
<evidence type="ECO:0000256" key="6">
    <source>
        <dbReference type="ARBA" id="ARBA00022512"/>
    </source>
</evidence>
<evidence type="ECO:0000313" key="16">
    <source>
        <dbReference type="Proteomes" id="UP001161247"/>
    </source>
</evidence>
<dbReference type="Proteomes" id="UP001161247">
    <property type="component" value="Chromosome 4"/>
</dbReference>
<evidence type="ECO:0000256" key="9">
    <source>
        <dbReference type="ARBA" id="ARBA00023085"/>
    </source>
</evidence>
<dbReference type="InterPro" id="IPR012334">
    <property type="entry name" value="Pectin_lyas_fold"/>
</dbReference>
<keyword evidence="16" id="KW-1185">Reference proteome</keyword>
<dbReference type="SMART" id="SM00856">
    <property type="entry name" value="PMEI"/>
    <property type="match status" value="1"/>
</dbReference>
<evidence type="ECO:0000256" key="3">
    <source>
        <dbReference type="ARBA" id="ARBA00006027"/>
    </source>
</evidence>
<comment type="similarity">
    <text evidence="4">In the C-terminal section; belongs to the pectinesterase family.</text>
</comment>
<keyword evidence="7" id="KW-0964">Secreted</keyword>
<dbReference type="AlphaFoldDB" id="A0AAV1D9W6"/>
<proteinExistence type="inferred from homology"/>
<feature type="signal peptide" evidence="13">
    <location>
        <begin position="1"/>
        <end position="32"/>
    </location>
</feature>
<keyword evidence="8 13" id="KW-0378">Hydrolase</keyword>
<dbReference type="Pfam" id="PF04043">
    <property type="entry name" value="PMEI"/>
    <property type="match status" value="1"/>
</dbReference>
<dbReference type="PANTHER" id="PTHR31707">
    <property type="entry name" value="PECTINESTERASE"/>
    <property type="match status" value="1"/>
</dbReference>
<feature type="domain" description="Pectinesterase inhibitor" evidence="14">
    <location>
        <begin position="28"/>
        <end position="184"/>
    </location>
</feature>
<comment type="catalytic activity">
    <reaction evidence="11 13">
        <text>[(1-&gt;4)-alpha-D-galacturonosyl methyl ester](n) + n H2O = [(1-&gt;4)-alpha-D-galacturonosyl](n) + n methanol + n H(+)</text>
        <dbReference type="Rhea" id="RHEA:22380"/>
        <dbReference type="Rhea" id="RHEA-COMP:14570"/>
        <dbReference type="Rhea" id="RHEA-COMP:14573"/>
        <dbReference type="ChEBI" id="CHEBI:15377"/>
        <dbReference type="ChEBI" id="CHEBI:15378"/>
        <dbReference type="ChEBI" id="CHEBI:17790"/>
        <dbReference type="ChEBI" id="CHEBI:140522"/>
        <dbReference type="ChEBI" id="CHEBI:140523"/>
        <dbReference type="EC" id="3.1.1.11"/>
    </reaction>
</comment>
<sequence length="548" mass="60324">MAYTAATMKTMQAKTCIIFPLFLFSFILSNHAQKHPCENTPFPHYCTSALRDYNVNPASTIHDTGRSSIIHSLRMTNNFVALVDRYMNAGIAFPESTLRALQDCYSLATLTRDFLTDAIQTVRYRDSLQTWQADYMQTILSATLTNHQTCMNGLQEVKSASNIRNVFTAPITNGTQSYSVSLALFMHGWGGHKSSERWLRELSVMKKVVTNGGGGRKLLQTIPAGVNVSRVVFVNPKPGQGNFTTISDAVAAAPNDTAASNGYYLINIAAGVYQEYVNIPSNKMYIMMIGAGINKTIITGNRSVVDGWTTFNSATFVVTGQGFVAQKITFRNTAGAVKHQAVAVRSGADLSAFYKCSFEGYQDTLYTHSMRQFYKKCDIYGTIDFIFGNAAVVFQSCNIYNRLPMPGQFNTVTAQGRTDINQNTGTSIQNCTVTAAPDLATSNGTTLTYLGRPWQNYSRTIVMQSFLDNVINPAGWTPWSGNQSLDTLYYAEFNNTGPGSVTTNRVNWPGFHLINATDAANYTVSSFIQGKNWLTATRVPFASGLKLQ</sequence>
<dbReference type="InterPro" id="IPR000070">
    <property type="entry name" value="Pectinesterase_cat"/>
</dbReference>
<feature type="active site" evidence="12">
    <location>
        <position position="384"/>
    </location>
</feature>
<gene>
    <name evidence="15" type="ORF">OLC1_LOCUS12615</name>
</gene>
<evidence type="ECO:0000256" key="4">
    <source>
        <dbReference type="ARBA" id="ARBA00007786"/>
    </source>
</evidence>
<dbReference type="GO" id="GO:0045490">
    <property type="term" value="P:pectin catabolic process"/>
    <property type="evidence" value="ECO:0007669"/>
    <property type="project" value="UniProtKB-UniRule"/>
</dbReference>
<evidence type="ECO:0000256" key="12">
    <source>
        <dbReference type="PROSITE-ProRule" id="PRU10040"/>
    </source>
</evidence>
<keyword evidence="6" id="KW-0134">Cell wall</keyword>
<dbReference type="PROSITE" id="PS00503">
    <property type="entry name" value="PECTINESTERASE_2"/>
    <property type="match status" value="1"/>
</dbReference>
<dbReference type="GO" id="GO:0042545">
    <property type="term" value="P:cell wall modification"/>
    <property type="evidence" value="ECO:0007669"/>
    <property type="project" value="UniProtKB-UniRule"/>
</dbReference>
<evidence type="ECO:0000256" key="13">
    <source>
        <dbReference type="RuleBase" id="RU000589"/>
    </source>
</evidence>
<keyword evidence="9 13" id="KW-0063">Aspartyl esterase</keyword>
<dbReference type="GO" id="GO:0030599">
    <property type="term" value="F:pectinesterase activity"/>
    <property type="evidence" value="ECO:0007669"/>
    <property type="project" value="UniProtKB-UniRule"/>
</dbReference>
<evidence type="ECO:0000256" key="1">
    <source>
        <dbReference type="ARBA" id="ARBA00004191"/>
    </source>
</evidence>